<evidence type="ECO:0000256" key="10">
    <source>
        <dbReference type="ARBA" id="ARBA00022968"/>
    </source>
</evidence>
<evidence type="ECO:0000256" key="4">
    <source>
        <dbReference type="ARBA" id="ARBA00022438"/>
    </source>
</evidence>
<keyword evidence="13 18" id="KW-0472">Membrane</keyword>
<keyword evidence="6 18" id="KW-0812">Transmembrane</keyword>
<dbReference type="Proteomes" id="UP000821853">
    <property type="component" value="Chromosome 2"/>
</dbReference>
<keyword evidence="10" id="KW-0735">Signal-anchor</keyword>
<dbReference type="InterPro" id="IPR001930">
    <property type="entry name" value="Peptidase_M1"/>
</dbReference>
<feature type="domain" description="Peptidase M1 membrane alanine aminopeptidase" evidence="20">
    <location>
        <begin position="315"/>
        <end position="534"/>
    </location>
</feature>
<evidence type="ECO:0000256" key="16">
    <source>
        <dbReference type="PIRSR" id="PIRSR634016-3"/>
    </source>
</evidence>
<evidence type="ECO:0000256" key="2">
    <source>
        <dbReference type="ARBA" id="ARBA00004609"/>
    </source>
</evidence>
<keyword evidence="12 18" id="KW-0482">Metalloprotease</keyword>
<evidence type="ECO:0000256" key="8">
    <source>
        <dbReference type="ARBA" id="ARBA00022801"/>
    </source>
</evidence>
<dbReference type="GO" id="GO:0042277">
    <property type="term" value="F:peptide binding"/>
    <property type="evidence" value="ECO:0007669"/>
    <property type="project" value="TreeGrafter"/>
</dbReference>
<dbReference type="GO" id="GO:0005615">
    <property type="term" value="C:extracellular space"/>
    <property type="evidence" value="ECO:0007669"/>
    <property type="project" value="TreeGrafter"/>
</dbReference>
<comment type="similarity">
    <text evidence="3 18">Belongs to the peptidase M1 family.</text>
</comment>
<feature type="site" description="Transition state stabilizer" evidence="17">
    <location>
        <position position="473"/>
    </location>
</feature>
<evidence type="ECO:0000313" key="24">
    <source>
        <dbReference type="Proteomes" id="UP000821853"/>
    </source>
</evidence>
<dbReference type="GO" id="GO:0043171">
    <property type="term" value="P:peptide catabolic process"/>
    <property type="evidence" value="ECO:0007669"/>
    <property type="project" value="TreeGrafter"/>
</dbReference>
<evidence type="ECO:0000256" key="9">
    <source>
        <dbReference type="ARBA" id="ARBA00022833"/>
    </source>
</evidence>
<dbReference type="PRINTS" id="PR00756">
    <property type="entry name" value="ALADIPTASE"/>
</dbReference>
<dbReference type="InterPro" id="IPR045357">
    <property type="entry name" value="Aminopeptidase_N-like_N"/>
</dbReference>
<feature type="compositionally biased region" description="Basic and acidic residues" evidence="19">
    <location>
        <begin position="877"/>
        <end position="890"/>
    </location>
</feature>
<keyword evidence="14" id="KW-0325">Glycoprotein</keyword>
<dbReference type="Pfam" id="PF01433">
    <property type="entry name" value="Peptidase_M1"/>
    <property type="match status" value="1"/>
</dbReference>
<evidence type="ECO:0000256" key="12">
    <source>
        <dbReference type="ARBA" id="ARBA00023049"/>
    </source>
</evidence>
<comment type="caution">
    <text evidence="23">The sequence shown here is derived from an EMBL/GenBank/DDBJ whole genome shotgun (WGS) entry which is preliminary data.</text>
</comment>
<evidence type="ECO:0000256" key="15">
    <source>
        <dbReference type="PIRSR" id="PIRSR634016-1"/>
    </source>
</evidence>
<dbReference type="InterPro" id="IPR027268">
    <property type="entry name" value="Peptidase_M4/M1_CTD_sf"/>
</dbReference>
<dbReference type="GO" id="GO:0006508">
    <property type="term" value="P:proteolysis"/>
    <property type="evidence" value="ECO:0007669"/>
    <property type="project" value="UniProtKB-KW"/>
</dbReference>
<dbReference type="Gene3D" id="2.60.40.1910">
    <property type="match status" value="1"/>
</dbReference>
<gene>
    <name evidence="23" type="ORF">HPB48_012348</name>
</gene>
<evidence type="ECO:0000256" key="1">
    <source>
        <dbReference type="ARBA" id="ARBA00004606"/>
    </source>
</evidence>
<dbReference type="FunFam" id="2.60.40.1730:FF:000001">
    <property type="entry name" value="Leucyl-cystinyl aminopeptidase"/>
    <property type="match status" value="1"/>
</dbReference>
<dbReference type="SUPFAM" id="SSF55486">
    <property type="entry name" value="Metalloproteases ('zincins'), catalytic domain"/>
    <property type="match status" value="1"/>
</dbReference>
<evidence type="ECO:0000256" key="7">
    <source>
        <dbReference type="ARBA" id="ARBA00022723"/>
    </source>
</evidence>
<keyword evidence="4 18" id="KW-0031">Aminopeptidase</keyword>
<feature type="binding site" evidence="16">
    <location>
        <position position="410"/>
    </location>
    <ligand>
        <name>Zn(2+)</name>
        <dbReference type="ChEBI" id="CHEBI:29105"/>
        <note>catalytic</note>
    </ligand>
</feature>
<feature type="binding site" evidence="16">
    <location>
        <position position="387"/>
    </location>
    <ligand>
        <name>Zn(2+)</name>
        <dbReference type="ChEBI" id="CHEBI:29105"/>
        <note>catalytic</note>
    </ligand>
</feature>
<feature type="compositionally biased region" description="Pro residues" evidence="19">
    <location>
        <begin position="72"/>
        <end position="87"/>
    </location>
</feature>
<dbReference type="Gene3D" id="1.25.50.20">
    <property type="match status" value="1"/>
</dbReference>
<dbReference type="OMA" id="ITFRMSS"/>
<dbReference type="Gene3D" id="2.60.40.1730">
    <property type="entry name" value="tricorn interacting facor f3 domain"/>
    <property type="match status" value="1"/>
</dbReference>
<evidence type="ECO:0000256" key="6">
    <source>
        <dbReference type="ARBA" id="ARBA00022692"/>
    </source>
</evidence>
<dbReference type="EC" id="3.4.11.-" evidence="18"/>
<feature type="compositionally biased region" description="Low complexity" evidence="19">
    <location>
        <begin position="891"/>
        <end position="908"/>
    </location>
</feature>
<dbReference type="InterPro" id="IPR024571">
    <property type="entry name" value="ERAP1-like_C_dom"/>
</dbReference>
<sequence length="908" mass="101410">MKEGDVDYVAFLTDNKILGRAYASCPRRRALLLAAGTLAVLVVVALVAALARPMIRCPPNPHALAGGEQHPPTAPPGPPATPAPPWPQVRLPDFAQPVHYELWLQPNLSMATSRGLVNISLQLVRPSDFLVLHAKNLSITQVTLHGAEPVQVVRWELLQRHDQVYVSLDAPVRAGSRVWLSLSFAGVLDRDLVGLYLSSYVTAANETRWLAATQFEPTSARRAFPCLDEPGLKATFALRLVHEPGHTAYANTRRQGLQPYGNEGLVESRFERSLRMSTYLVAFVVCDYQGLLTDQLGSLQLRVLVPSEQRAQGSFALDVMKRSLQFFSDFFSIPYPMSKLDLVGVPDFGPGAMENWGLITFRMSSLLYDEAATPVRGQERIASTVAHEIAHQWFGNLVTMRWWDDLWLNEGLATFLEPVCLQHLQPDWRPAELFPFTTTQPALELDALDTSHPVSASVRDPADIDALFDSISYNKGAAIVAMLENFLGREQLRQGLTQYLNAHRFQSADTADLWDTFTNVTSGQVGVSEVMETWTRQKGFPLIRLSLDADGRLHATQRRFQLLPNDVMTDVARWHVPLTVITDDGQQRLMWMNRTDLDVPLGKQPAWIKANVNQTGFYRVNYEPSNWIALTAQLQRDHKVLSPADRASLLDDAFTLTRAGELNLSVALELASYLSKERDFGPWATALPHLLDLRRMGSNSDWLPLLQARTSPTPTPPWLCEHLLSLLQPALRDLGWEDTGSHLDRKLRAELLHAALDLGDEQVLREASRLFGLWMRGQLRLGANLQDVVYRAGVRQGGRREWLHCWQRYLGSQVPSEKALLLQALGASNNRWQLQQYLQFSLQPGQGSCPGHAHGHRRRGQQRRGATACTGTSPQSHWDDILRPPVDDSTHAASPGPAPSAESPLHEC</sequence>
<evidence type="ECO:0000259" key="22">
    <source>
        <dbReference type="Pfam" id="PF17900"/>
    </source>
</evidence>
<feature type="region of interest" description="Disordered" evidence="19">
    <location>
        <begin position="846"/>
        <end position="908"/>
    </location>
</feature>
<dbReference type="SUPFAM" id="SSF63737">
    <property type="entry name" value="Leukotriene A4 hydrolase N-terminal domain"/>
    <property type="match status" value="1"/>
</dbReference>
<dbReference type="InterPro" id="IPR034016">
    <property type="entry name" value="M1_APN-typ"/>
</dbReference>
<evidence type="ECO:0000256" key="19">
    <source>
        <dbReference type="SAM" id="MobiDB-lite"/>
    </source>
</evidence>
<feature type="active site" description="Proton acceptor" evidence="15">
    <location>
        <position position="388"/>
    </location>
</feature>
<evidence type="ECO:0000256" key="17">
    <source>
        <dbReference type="PIRSR" id="PIRSR634016-4"/>
    </source>
</evidence>
<evidence type="ECO:0000259" key="20">
    <source>
        <dbReference type="Pfam" id="PF01433"/>
    </source>
</evidence>
<dbReference type="InterPro" id="IPR050344">
    <property type="entry name" value="Peptidase_M1_aminopeptidases"/>
</dbReference>
<dbReference type="GO" id="GO:0005737">
    <property type="term" value="C:cytoplasm"/>
    <property type="evidence" value="ECO:0007669"/>
    <property type="project" value="TreeGrafter"/>
</dbReference>
<dbReference type="VEuPathDB" id="VectorBase:HLOH_057012"/>
<evidence type="ECO:0000256" key="18">
    <source>
        <dbReference type="RuleBase" id="RU364040"/>
    </source>
</evidence>
<dbReference type="GO" id="GO:0008270">
    <property type="term" value="F:zinc ion binding"/>
    <property type="evidence" value="ECO:0007669"/>
    <property type="project" value="UniProtKB-UniRule"/>
</dbReference>
<keyword evidence="8 18" id="KW-0378">Hydrolase</keyword>
<feature type="region of interest" description="Disordered" evidence="19">
    <location>
        <begin position="61"/>
        <end position="88"/>
    </location>
</feature>
<comment type="subcellular location">
    <subcellularLocation>
        <location evidence="2">Cell membrane</location>
        <topology evidence="2">Lipid-anchor</topology>
        <topology evidence="2">GPI-anchor</topology>
    </subcellularLocation>
    <subcellularLocation>
        <location evidence="1">Membrane</location>
        <topology evidence="1">Single-pass type II membrane protein</topology>
    </subcellularLocation>
</comment>
<dbReference type="InterPro" id="IPR014782">
    <property type="entry name" value="Peptidase_M1_dom"/>
</dbReference>
<accession>A0A9J6G413</accession>
<feature type="transmembrane region" description="Helical" evidence="18">
    <location>
        <begin position="30"/>
        <end position="51"/>
    </location>
</feature>
<feature type="binding site" evidence="16">
    <location>
        <position position="391"/>
    </location>
    <ligand>
        <name>Zn(2+)</name>
        <dbReference type="ChEBI" id="CHEBI:29105"/>
        <note>catalytic</note>
    </ligand>
</feature>
<feature type="compositionally biased region" description="Basic residues" evidence="19">
    <location>
        <begin position="853"/>
        <end position="862"/>
    </location>
</feature>
<keyword evidence="5 18" id="KW-0645">Protease</keyword>
<protein>
    <recommendedName>
        <fullName evidence="18">Aminopeptidase</fullName>
        <ecNumber evidence="18">3.4.11.-</ecNumber>
    </recommendedName>
</protein>
<evidence type="ECO:0000256" key="5">
    <source>
        <dbReference type="ARBA" id="ARBA00022670"/>
    </source>
</evidence>
<evidence type="ECO:0000256" key="3">
    <source>
        <dbReference type="ARBA" id="ARBA00010136"/>
    </source>
</evidence>
<dbReference type="Pfam" id="PF11838">
    <property type="entry name" value="ERAP1_C"/>
    <property type="match status" value="1"/>
</dbReference>
<feature type="domain" description="ERAP1-like C-terminal" evidence="21">
    <location>
        <begin position="607"/>
        <end position="843"/>
    </location>
</feature>
<dbReference type="AlphaFoldDB" id="A0A9J6G413"/>
<evidence type="ECO:0000256" key="14">
    <source>
        <dbReference type="ARBA" id="ARBA00023180"/>
    </source>
</evidence>
<keyword evidence="11 18" id="KW-1133">Transmembrane helix</keyword>
<evidence type="ECO:0000313" key="23">
    <source>
        <dbReference type="EMBL" id="KAH9369272.1"/>
    </source>
</evidence>
<organism evidence="23 24">
    <name type="scientific">Haemaphysalis longicornis</name>
    <name type="common">Bush tick</name>
    <dbReference type="NCBI Taxonomy" id="44386"/>
    <lineage>
        <taxon>Eukaryota</taxon>
        <taxon>Metazoa</taxon>
        <taxon>Ecdysozoa</taxon>
        <taxon>Arthropoda</taxon>
        <taxon>Chelicerata</taxon>
        <taxon>Arachnida</taxon>
        <taxon>Acari</taxon>
        <taxon>Parasitiformes</taxon>
        <taxon>Ixodida</taxon>
        <taxon>Ixodoidea</taxon>
        <taxon>Ixodidae</taxon>
        <taxon>Haemaphysalinae</taxon>
        <taxon>Haemaphysalis</taxon>
    </lineage>
</organism>
<dbReference type="GO" id="GO:0070006">
    <property type="term" value="F:metalloaminopeptidase activity"/>
    <property type="evidence" value="ECO:0007669"/>
    <property type="project" value="TreeGrafter"/>
</dbReference>
<evidence type="ECO:0000256" key="11">
    <source>
        <dbReference type="ARBA" id="ARBA00022989"/>
    </source>
</evidence>
<dbReference type="CDD" id="cd09601">
    <property type="entry name" value="M1_APN-Q_like"/>
    <property type="match status" value="1"/>
</dbReference>
<dbReference type="Pfam" id="PF17900">
    <property type="entry name" value="Peptidase_M1_N"/>
    <property type="match status" value="1"/>
</dbReference>
<feature type="domain" description="Aminopeptidase N-like N-terminal" evidence="22">
    <location>
        <begin position="96"/>
        <end position="280"/>
    </location>
</feature>
<keyword evidence="24" id="KW-1185">Reference proteome</keyword>
<dbReference type="PANTHER" id="PTHR11533">
    <property type="entry name" value="PROTEASE M1 ZINC METALLOPROTEASE"/>
    <property type="match status" value="1"/>
</dbReference>
<dbReference type="InterPro" id="IPR042097">
    <property type="entry name" value="Aminopeptidase_N-like_N_sf"/>
</dbReference>
<dbReference type="Gene3D" id="1.10.390.10">
    <property type="entry name" value="Neutral Protease Domain 2"/>
    <property type="match status" value="1"/>
</dbReference>
<dbReference type="PANTHER" id="PTHR11533:SF299">
    <property type="entry name" value="AMINOPEPTIDASE"/>
    <property type="match status" value="1"/>
</dbReference>
<dbReference type="OrthoDB" id="6750768at2759"/>
<keyword evidence="9 16" id="KW-0862">Zinc</keyword>
<keyword evidence="7 16" id="KW-0479">Metal-binding</keyword>
<proteinExistence type="inferred from homology"/>
<dbReference type="GO" id="GO:0005886">
    <property type="term" value="C:plasma membrane"/>
    <property type="evidence" value="ECO:0007669"/>
    <property type="project" value="UniProtKB-SubCell"/>
</dbReference>
<comment type="cofactor">
    <cofactor evidence="16 18">
        <name>Zn(2+)</name>
        <dbReference type="ChEBI" id="CHEBI:29105"/>
    </cofactor>
    <text evidence="16 18">Binds 1 zinc ion per subunit.</text>
</comment>
<name>A0A9J6G413_HAELO</name>
<evidence type="ECO:0000256" key="13">
    <source>
        <dbReference type="ARBA" id="ARBA00023136"/>
    </source>
</evidence>
<dbReference type="EMBL" id="JABSTR010000004">
    <property type="protein sequence ID" value="KAH9369272.1"/>
    <property type="molecule type" value="Genomic_DNA"/>
</dbReference>
<dbReference type="FunFam" id="1.10.390.10:FF:000006">
    <property type="entry name" value="Puromycin-sensitive aminopeptidase"/>
    <property type="match status" value="1"/>
</dbReference>
<reference evidence="23 24" key="1">
    <citation type="journal article" date="2020" name="Cell">
        <title>Large-Scale Comparative Analyses of Tick Genomes Elucidate Their Genetic Diversity and Vector Capacities.</title>
        <authorList>
            <consortium name="Tick Genome and Microbiome Consortium (TIGMIC)"/>
            <person name="Jia N."/>
            <person name="Wang J."/>
            <person name="Shi W."/>
            <person name="Du L."/>
            <person name="Sun Y."/>
            <person name="Zhan W."/>
            <person name="Jiang J.F."/>
            <person name="Wang Q."/>
            <person name="Zhang B."/>
            <person name="Ji P."/>
            <person name="Bell-Sakyi L."/>
            <person name="Cui X.M."/>
            <person name="Yuan T.T."/>
            <person name="Jiang B.G."/>
            <person name="Yang W.F."/>
            <person name="Lam T.T."/>
            <person name="Chang Q.C."/>
            <person name="Ding S.J."/>
            <person name="Wang X.J."/>
            <person name="Zhu J.G."/>
            <person name="Ruan X.D."/>
            <person name="Zhao L."/>
            <person name="Wei J.T."/>
            <person name="Ye R.Z."/>
            <person name="Que T.C."/>
            <person name="Du C.H."/>
            <person name="Zhou Y.H."/>
            <person name="Cheng J.X."/>
            <person name="Dai P.F."/>
            <person name="Guo W.B."/>
            <person name="Han X.H."/>
            <person name="Huang E.J."/>
            <person name="Li L.F."/>
            <person name="Wei W."/>
            <person name="Gao Y.C."/>
            <person name="Liu J.Z."/>
            <person name="Shao H.Z."/>
            <person name="Wang X."/>
            <person name="Wang C.C."/>
            <person name="Yang T.C."/>
            <person name="Huo Q.B."/>
            <person name="Li W."/>
            <person name="Chen H.Y."/>
            <person name="Chen S.E."/>
            <person name="Zhou L.G."/>
            <person name="Ni X.B."/>
            <person name="Tian J.H."/>
            <person name="Sheng Y."/>
            <person name="Liu T."/>
            <person name="Pan Y.S."/>
            <person name="Xia L.Y."/>
            <person name="Li J."/>
            <person name="Zhao F."/>
            <person name="Cao W.C."/>
        </authorList>
    </citation>
    <scope>NUCLEOTIDE SEQUENCE [LARGE SCALE GENOMIC DNA]</scope>
    <source>
        <strain evidence="23">HaeL-2018</strain>
    </source>
</reference>
<evidence type="ECO:0000259" key="21">
    <source>
        <dbReference type="Pfam" id="PF11838"/>
    </source>
</evidence>